<dbReference type="Pfam" id="PF11715">
    <property type="entry name" value="Beta-prop_Nup120_160"/>
    <property type="match status" value="1"/>
</dbReference>
<dbReference type="Proteomes" id="UP000198287">
    <property type="component" value="Unassembled WGS sequence"/>
</dbReference>
<organism evidence="9 10">
    <name type="scientific">Folsomia candida</name>
    <name type="common">Springtail</name>
    <dbReference type="NCBI Taxonomy" id="158441"/>
    <lineage>
        <taxon>Eukaryota</taxon>
        <taxon>Metazoa</taxon>
        <taxon>Ecdysozoa</taxon>
        <taxon>Arthropoda</taxon>
        <taxon>Hexapoda</taxon>
        <taxon>Collembola</taxon>
        <taxon>Entomobryomorpha</taxon>
        <taxon>Isotomoidea</taxon>
        <taxon>Isotomidae</taxon>
        <taxon>Proisotominae</taxon>
        <taxon>Folsomia</taxon>
    </lineage>
</organism>
<evidence type="ECO:0000259" key="7">
    <source>
        <dbReference type="Pfam" id="PF23347"/>
    </source>
</evidence>
<evidence type="ECO:0000313" key="9">
    <source>
        <dbReference type="EMBL" id="OXA41842.1"/>
    </source>
</evidence>
<dbReference type="Pfam" id="PF23345">
    <property type="entry name" value="NUP160_helical"/>
    <property type="match status" value="1"/>
</dbReference>
<feature type="domain" description="Nucleoporin Nup120/160 beta-propeller" evidence="5">
    <location>
        <begin position="81"/>
        <end position="595"/>
    </location>
</feature>
<dbReference type="PANTHER" id="PTHR21286">
    <property type="entry name" value="NUCLEAR PORE COMPLEX PROTEIN NUP160"/>
    <property type="match status" value="1"/>
</dbReference>
<evidence type="ECO:0000313" key="10">
    <source>
        <dbReference type="Proteomes" id="UP000198287"/>
    </source>
</evidence>
<dbReference type="PANTHER" id="PTHR21286:SF0">
    <property type="entry name" value="NUCLEAR PORE COMPLEX PROTEIN NUP160"/>
    <property type="match status" value="1"/>
</dbReference>
<feature type="domain" description="NUP160 C-terminal TPR" evidence="7">
    <location>
        <begin position="1239"/>
        <end position="1490"/>
    </location>
</feature>
<dbReference type="OMA" id="LEPWCEW"/>
<feature type="compositionally biased region" description="Polar residues" evidence="4">
    <location>
        <begin position="439"/>
        <end position="452"/>
    </location>
</feature>
<dbReference type="STRING" id="158441.A0A226D8G7"/>
<comment type="caution">
    <text evidence="9">The sequence shown here is derived from an EMBL/GenBank/DDBJ whole genome shotgun (WGS) entry which is preliminary data.</text>
</comment>
<dbReference type="InterPro" id="IPR056535">
    <property type="entry name" value="TPR_NUP160_M"/>
</dbReference>
<dbReference type="InterPro" id="IPR021717">
    <property type="entry name" value="Nucleoporin_Nup160"/>
</dbReference>
<dbReference type="EMBL" id="LNIX01000028">
    <property type="protein sequence ID" value="OXA41842.1"/>
    <property type="molecule type" value="Genomic_DNA"/>
</dbReference>
<feature type="region of interest" description="Disordered" evidence="4">
    <location>
        <begin position="438"/>
        <end position="466"/>
    </location>
</feature>
<evidence type="ECO:0000256" key="3">
    <source>
        <dbReference type="ARBA" id="ARBA00023242"/>
    </source>
</evidence>
<evidence type="ECO:0000256" key="1">
    <source>
        <dbReference type="ARBA" id="ARBA00004123"/>
    </source>
</evidence>
<name>A0A226D8G7_FOLCA</name>
<keyword evidence="2" id="KW-0813">Transport</keyword>
<dbReference type="InterPro" id="IPR056536">
    <property type="entry name" value="TPR_NUP160_C"/>
</dbReference>
<keyword evidence="10" id="KW-1185">Reference proteome</keyword>
<protein>
    <recommendedName>
        <fullName evidence="11">Nuclear pore complex protein Nup160</fullName>
    </recommendedName>
</protein>
<dbReference type="GO" id="GO:0005643">
    <property type="term" value="C:nuclear pore"/>
    <property type="evidence" value="ECO:0007669"/>
    <property type="project" value="UniProtKB-ARBA"/>
</dbReference>
<evidence type="ECO:0000259" key="6">
    <source>
        <dbReference type="Pfam" id="PF23345"/>
    </source>
</evidence>
<proteinExistence type="predicted"/>
<dbReference type="InterPro" id="IPR059141">
    <property type="entry name" value="Beta-prop_Nup120_160"/>
</dbReference>
<reference evidence="9 10" key="1">
    <citation type="submission" date="2015-12" db="EMBL/GenBank/DDBJ databases">
        <title>The genome of Folsomia candida.</title>
        <authorList>
            <person name="Faddeeva A."/>
            <person name="Derks M.F."/>
            <person name="Anvar Y."/>
            <person name="Smit S."/>
            <person name="Van Straalen N."/>
            <person name="Roelofs D."/>
        </authorList>
    </citation>
    <scope>NUCLEOTIDE SEQUENCE [LARGE SCALE GENOMIC DNA]</scope>
    <source>
        <strain evidence="9 10">VU population</strain>
        <tissue evidence="9">Whole body</tissue>
    </source>
</reference>
<evidence type="ECO:0008006" key="11">
    <source>
        <dbReference type="Google" id="ProtNLM"/>
    </source>
</evidence>
<keyword evidence="3" id="KW-0539">Nucleus</keyword>
<dbReference type="InterPro" id="IPR056547">
    <property type="entry name" value="NUP160_helical"/>
</dbReference>
<dbReference type="OrthoDB" id="67716at2759"/>
<evidence type="ECO:0000259" key="8">
    <source>
        <dbReference type="Pfam" id="PF23354"/>
    </source>
</evidence>
<gene>
    <name evidence="9" type="ORF">Fcan01_23559</name>
</gene>
<feature type="domain" description="NUP160 middle TPR" evidence="8">
    <location>
        <begin position="916"/>
        <end position="1186"/>
    </location>
</feature>
<evidence type="ECO:0000259" key="5">
    <source>
        <dbReference type="Pfam" id="PF11715"/>
    </source>
</evidence>
<dbReference type="Pfam" id="PF23354">
    <property type="entry name" value="TPR_NUP160_120_M"/>
    <property type="match status" value="1"/>
</dbReference>
<accession>A0A226D8G7</accession>
<evidence type="ECO:0000256" key="4">
    <source>
        <dbReference type="SAM" id="MobiDB-lite"/>
    </source>
</evidence>
<evidence type="ECO:0000256" key="2">
    <source>
        <dbReference type="ARBA" id="ARBA00022448"/>
    </source>
</evidence>
<sequence>MLGLGVGLGGGDSVGVAGAGFREILVDQPFSGKWMDVDMNLGGGHYTFQGTKFSDWAGGFSYKNNNASSAKASTKGVTAYRSIHWRTLNDTLELCEISLHLNLIDNQVRYIFQGSPIVGPITIQETETNVIILVATLTSVNRFVFVHPNRIAAGVDVDKNRSIFHQITNPPVMNFRSFNLYEHAMNIPVPLSATCAYVGGVTHSRSRFSKELTLTPTLVGGECLFAYSFESGSINVYKISKDDILTRYDLRQANIFTRLFSGLTTSIMRTPTTILDAVIGLSFFFSTSKGIITTHIVTLAMNGQLNLWSCPNLDNFTEWNSYHCGVVDNRFAVDSHIDSCMLLRKSDDVDHPSFAIHIPGDGFRLYKLQKLAGTASTGQGGNALSQSSPKFQLVMKQRIEFVDRDVMDFCLTSDHIFTLVNNPDEEMEWAINSYRLDEPNSSSRKNHPSFTSALLEPLPAPDPEPNTEAKEFYMSLIFNNSSFTATTIMKALTMFRKDEDKPIRPDIDWDSLRITAMNTIDREIALATSDTEFDISDEDYTELSLKFWGMFYNSCVEYHIHTVKPLGLFFESNSNMVCVVKKSRISFLRPTSFLETLYYFPHTLNLSTSHAHPESDEYDEFRKDLVSVTRYLGIVKSLEDIFNDSHISKIEKQLRQNISQLQDVCKEIANFLLSTDPHCFATVERQLVQVLCSKLQQLGGNAEIAMKKTLDLISSWDQGDSAGEDDDDASTFYMGSRLGVHVTHRILQQLMQHKFMIARDTIVLQYMVTAFFASRDDTELGGGDGDNNSLAVPWSDQEDAKWTTAAYFALMDVTETYIERVPDFVRERGLKVANILKLATSSDSSTRGGGGGDDFDAFWPIKLLEGFCLSSVGSHAIRARLSLSSGGGCSVLAHAEATGRCIWTNSFQDNTRPMEDYLIVSCQYNILKTYANFMVHYFSNNKAHMKDFYLGLSNLCLFNEDVGIAHLCSINLKSAVLDEYFCSRVLQLDLPIEGAISLFNSYYVRVISILQVLEYLQGVRRMAMEGFHAAATEEEAIKMCTLAFKCAIQLDDYNEAYDYVMKIPTTAESGSQEKLASLRTFIGHLVRKGEMDTLLGLSMDELFNKSSSIREQIEGILFAQANLADPLEPVGAYQMLYVFHLANDHFHKAASTMYYKAMRIGDKCTGRDALLAQKACYLDVMTCLSLVTPTDCRFVVKKTGIIRDVLKEVKCFNPEQGGNAEEALTVPCVPWERELVVVEMTEIRKEMFVLIMLAELEDDTPVKPMDFERRAARTVDMLRLCHQYDDAFKLAFLWGIDPTPIISYFTDVCCNLVHNVMPKGGDPGVYFRHVDTSDLASSSETSYTELGFRLLEKYLNQEEKPRESCLHNAITLKLLMADVELPQWLVASYKKRNVAQLLRCLIRYSEWEKAAELALKILDAALGRVKCDEFDSTVKKISSYDTIEPSGLPLNYISDLSGALKEYGKGNPSLIELHGTLTERASLFCDRVIACTNERKIMFAIDRK</sequence>
<dbReference type="Pfam" id="PF23347">
    <property type="entry name" value="TPR_Nup160_C"/>
    <property type="match status" value="1"/>
</dbReference>
<comment type="subcellular location">
    <subcellularLocation>
        <location evidence="1">Nucleus</location>
    </subcellularLocation>
</comment>
<dbReference type="GO" id="GO:0017056">
    <property type="term" value="F:structural constituent of nuclear pore"/>
    <property type="evidence" value="ECO:0007669"/>
    <property type="project" value="TreeGrafter"/>
</dbReference>
<feature type="domain" description="NUP160 helical" evidence="6">
    <location>
        <begin position="630"/>
        <end position="843"/>
    </location>
</feature>